<evidence type="ECO:0000256" key="2">
    <source>
        <dbReference type="ARBA" id="ARBA00022801"/>
    </source>
</evidence>
<feature type="domain" description="HD" evidence="3">
    <location>
        <begin position="25"/>
        <end position="187"/>
    </location>
</feature>
<keyword evidence="5" id="KW-1185">Reference proteome</keyword>
<keyword evidence="2 4" id="KW-0378">Hydrolase</keyword>
<protein>
    <submittedName>
        <fullName evidence="4">Hydrolase</fullName>
    </submittedName>
</protein>
<dbReference type="RefSeq" id="WP_103787569.1">
    <property type="nucleotide sequence ID" value="NZ_PQVF01000002.1"/>
</dbReference>
<keyword evidence="1" id="KW-0479">Metal-binding</keyword>
<sequence length="204" mass="23529">MHSLLNKLNLTERFSQQINFILETDKLKQVIRRNFIADGSRRENTAEHSWQIILITLTFSEYAKEKNIDLLRVIKMLTLHDLVEIYAGDVFLFDEQANIGKFENEKLSAEKLFGSLPEDQKHEFISLWLEFEATNTPEALFANAIDRITPFLLNSVNGGQSWTEAGVKAEQALKKLAIIEQGSDEIWELFTQLLEHAKTHQLLL</sequence>
<dbReference type="InterPro" id="IPR039356">
    <property type="entry name" value="YfbR/HDDC2"/>
</dbReference>
<dbReference type="EMBL" id="PQVF01000002">
    <property type="protein sequence ID" value="POY38339.1"/>
    <property type="molecule type" value="Genomic_DNA"/>
</dbReference>
<dbReference type="PANTHER" id="PTHR11845">
    <property type="entry name" value="5'-DEOXYNUCLEOTIDASE HDDC2"/>
    <property type="match status" value="1"/>
</dbReference>
<dbReference type="InterPro" id="IPR006674">
    <property type="entry name" value="HD_domain"/>
</dbReference>
<dbReference type="GO" id="GO:0002953">
    <property type="term" value="F:5'-deoxynucleotidase activity"/>
    <property type="evidence" value="ECO:0007669"/>
    <property type="project" value="InterPro"/>
</dbReference>
<organism evidence="4 5">
    <name type="scientific">Solitalea longa</name>
    <dbReference type="NCBI Taxonomy" id="2079460"/>
    <lineage>
        <taxon>Bacteria</taxon>
        <taxon>Pseudomonadati</taxon>
        <taxon>Bacteroidota</taxon>
        <taxon>Sphingobacteriia</taxon>
        <taxon>Sphingobacteriales</taxon>
        <taxon>Sphingobacteriaceae</taxon>
        <taxon>Solitalea</taxon>
    </lineage>
</organism>
<dbReference type="Gene3D" id="1.10.3210.10">
    <property type="entry name" value="Hypothetical protein af1432"/>
    <property type="match status" value="1"/>
</dbReference>
<dbReference type="AlphaFoldDB" id="A0A2S5A7S0"/>
<evidence type="ECO:0000313" key="4">
    <source>
        <dbReference type="EMBL" id="POY38339.1"/>
    </source>
</evidence>
<dbReference type="GO" id="GO:0005737">
    <property type="term" value="C:cytoplasm"/>
    <property type="evidence" value="ECO:0007669"/>
    <property type="project" value="TreeGrafter"/>
</dbReference>
<accession>A0A2S5A7S0</accession>
<comment type="caution">
    <text evidence="4">The sequence shown here is derived from an EMBL/GenBank/DDBJ whole genome shotgun (WGS) entry which is preliminary data.</text>
</comment>
<dbReference type="PANTHER" id="PTHR11845:SF13">
    <property type="entry name" value="5'-DEOXYNUCLEOTIDASE HDDC2"/>
    <property type="match status" value="1"/>
</dbReference>
<evidence type="ECO:0000256" key="1">
    <source>
        <dbReference type="ARBA" id="ARBA00022723"/>
    </source>
</evidence>
<dbReference type="SUPFAM" id="SSF109604">
    <property type="entry name" value="HD-domain/PDEase-like"/>
    <property type="match status" value="1"/>
</dbReference>
<dbReference type="OrthoDB" id="9796032at2"/>
<dbReference type="GO" id="GO:0046872">
    <property type="term" value="F:metal ion binding"/>
    <property type="evidence" value="ECO:0007669"/>
    <property type="project" value="UniProtKB-KW"/>
</dbReference>
<gene>
    <name evidence="4" type="ORF">C3K47_02780</name>
</gene>
<dbReference type="Pfam" id="PF13023">
    <property type="entry name" value="HD_3"/>
    <property type="match status" value="1"/>
</dbReference>
<name>A0A2S5A7S0_9SPHI</name>
<proteinExistence type="predicted"/>
<dbReference type="Proteomes" id="UP000236893">
    <property type="component" value="Unassembled WGS sequence"/>
</dbReference>
<reference evidence="4 5" key="1">
    <citation type="submission" date="2018-01" db="EMBL/GenBank/DDBJ databases">
        <authorList>
            <person name="Gaut B.S."/>
            <person name="Morton B.R."/>
            <person name="Clegg M.T."/>
            <person name="Duvall M.R."/>
        </authorList>
    </citation>
    <scope>NUCLEOTIDE SEQUENCE [LARGE SCALE GENOMIC DNA]</scope>
    <source>
        <strain evidence="4 5">HR-AV</strain>
    </source>
</reference>
<evidence type="ECO:0000313" key="5">
    <source>
        <dbReference type="Proteomes" id="UP000236893"/>
    </source>
</evidence>
<evidence type="ECO:0000259" key="3">
    <source>
        <dbReference type="Pfam" id="PF13023"/>
    </source>
</evidence>